<dbReference type="EMBL" id="CM040476">
    <property type="protein sequence ID" value="MCI4392304.1"/>
    <property type="molecule type" value="Genomic_DNA"/>
</dbReference>
<evidence type="ECO:0000313" key="1">
    <source>
        <dbReference type="EMBL" id="MCI4392304.1"/>
    </source>
</evidence>
<proteinExistence type="predicted"/>
<sequence>MLTRNIIIFCTLAVLLAEADLDAVNGGLQAMSTGRDQDSTSDEAPTVMSFMIIFTESMNSVSPDQPNGELQHYNGATADASSTSAEAGHAAGPQVNDVTTADGTKSSTEEQDENESPESEEVVKAAPVQRATKSQTANQRKRSKPVVASKKRMRPLRP</sequence>
<gene>
    <name evidence="1" type="ORF">PGIGA_G00144430</name>
</gene>
<name>A0ACC5XLP0_PANGG</name>
<comment type="caution">
    <text evidence="1">The sequence shown here is derived from an EMBL/GenBank/DDBJ whole genome shotgun (WGS) entry which is preliminary data.</text>
</comment>
<organism evidence="1 2">
    <name type="scientific">Pangasianodon gigas</name>
    <name type="common">Mekong giant catfish</name>
    <name type="synonym">Pangasius gigas</name>
    <dbReference type="NCBI Taxonomy" id="30993"/>
    <lineage>
        <taxon>Eukaryota</taxon>
        <taxon>Metazoa</taxon>
        <taxon>Chordata</taxon>
        <taxon>Craniata</taxon>
        <taxon>Vertebrata</taxon>
        <taxon>Euteleostomi</taxon>
        <taxon>Actinopterygii</taxon>
        <taxon>Neopterygii</taxon>
        <taxon>Teleostei</taxon>
        <taxon>Ostariophysi</taxon>
        <taxon>Siluriformes</taxon>
        <taxon>Pangasiidae</taxon>
        <taxon>Pangasianodon</taxon>
    </lineage>
</organism>
<reference evidence="1 2" key="1">
    <citation type="journal article" date="2022" name="bioRxiv">
        <title>An ancient truncated duplication of the anti-Mullerian hormone receptor type 2 gene is a potential conserved master sex determinant in the Pangasiidae catfish family.</title>
        <authorList>
            <person name="Wen M."/>
            <person name="Pan Q."/>
            <person name="Jouanno E."/>
            <person name="Montfort J."/>
            <person name="Zahm M."/>
            <person name="Cabau C."/>
            <person name="Klopp C."/>
            <person name="Iampietro C."/>
            <person name="Roques C."/>
            <person name="Bouchez O."/>
            <person name="Castinel A."/>
            <person name="Donnadieu C."/>
            <person name="Parrinello H."/>
            <person name="Poncet C."/>
            <person name="Belmonte E."/>
            <person name="Gautier V."/>
            <person name="Avarre J.-C."/>
            <person name="Dugue R."/>
            <person name="Gustiano R."/>
            <person name="Ha T.T.T."/>
            <person name="Campet M."/>
            <person name="Sriphairoj K."/>
            <person name="Ribolli J."/>
            <person name="de Almeida F.L."/>
            <person name="Desvignes T."/>
            <person name="Postlethwait J.H."/>
            <person name="Bucao C.F."/>
            <person name="Robinson-Rechavi M."/>
            <person name="Bobe J."/>
            <person name="Herpin A."/>
            <person name="Guiguen Y."/>
        </authorList>
    </citation>
    <scope>NUCLEOTIDE SEQUENCE [LARGE SCALE GENOMIC DNA]</scope>
    <source>
        <strain evidence="1">YG-Dec2019</strain>
    </source>
</reference>
<accession>A0ACC5XLP0</accession>
<protein>
    <submittedName>
        <fullName evidence="1">Uncharacterized protein</fullName>
    </submittedName>
</protein>
<keyword evidence="2" id="KW-1185">Reference proteome</keyword>
<evidence type="ECO:0000313" key="2">
    <source>
        <dbReference type="Proteomes" id="UP000829447"/>
    </source>
</evidence>
<dbReference type="Proteomes" id="UP000829447">
    <property type="component" value="Linkage Group LG23"/>
</dbReference>